<protein>
    <recommendedName>
        <fullName evidence="3">CxC2-like cysteine cluster KDZ transposase-associated domain-containing protein</fullName>
    </recommendedName>
</protein>
<evidence type="ECO:0000313" key="2">
    <source>
        <dbReference type="Proteomes" id="UP000008370"/>
    </source>
</evidence>
<dbReference type="GeneID" id="18920103"/>
<sequence>RKKAIFQMVHEWWHLKMLKRAGWGHNPTGSVGTAKGKLAVECPACPTPGVNLPDSWD</sequence>
<dbReference type="STRING" id="650164.K5VE78"/>
<dbReference type="InParanoid" id="K5VE78"/>
<dbReference type="AlphaFoldDB" id="K5VE78"/>
<dbReference type="OrthoDB" id="2803146at2759"/>
<gene>
    <name evidence="1" type="ORF">PHACADRAFT_58459</name>
</gene>
<feature type="non-terminal residue" evidence="1">
    <location>
        <position position="57"/>
    </location>
</feature>
<evidence type="ECO:0000313" key="1">
    <source>
        <dbReference type="EMBL" id="EKM49438.1"/>
    </source>
</evidence>
<dbReference type="RefSeq" id="XP_007402050.1">
    <property type="nucleotide sequence ID" value="XM_007401988.1"/>
</dbReference>
<dbReference type="KEGG" id="pco:PHACADRAFT_58459"/>
<dbReference type="HOGENOM" id="CLU_003703_8_1_1"/>
<accession>K5VE78</accession>
<proteinExistence type="predicted"/>
<dbReference type="EMBL" id="JH930481">
    <property type="protein sequence ID" value="EKM49438.1"/>
    <property type="molecule type" value="Genomic_DNA"/>
</dbReference>
<evidence type="ECO:0008006" key="3">
    <source>
        <dbReference type="Google" id="ProtNLM"/>
    </source>
</evidence>
<dbReference type="Proteomes" id="UP000008370">
    <property type="component" value="Unassembled WGS sequence"/>
</dbReference>
<feature type="non-terminal residue" evidence="1">
    <location>
        <position position="1"/>
    </location>
</feature>
<reference evidence="1 2" key="1">
    <citation type="journal article" date="2012" name="BMC Genomics">
        <title>Comparative genomics of the white-rot fungi, Phanerochaete carnosa and P. chrysosporium, to elucidate the genetic basis of the distinct wood types they colonize.</title>
        <authorList>
            <person name="Suzuki H."/>
            <person name="MacDonald J."/>
            <person name="Syed K."/>
            <person name="Salamov A."/>
            <person name="Hori C."/>
            <person name="Aerts A."/>
            <person name="Henrissat B."/>
            <person name="Wiebenga A."/>
            <person name="vanKuyk P.A."/>
            <person name="Barry K."/>
            <person name="Lindquist E."/>
            <person name="LaButti K."/>
            <person name="Lapidus A."/>
            <person name="Lucas S."/>
            <person name="Coutinho P."/>
            <person name="Gong Y."/>
            <person name="Samejima M."/>
            <person name="Mahadevan R."/>
            <person name="Abou-Zaid M."/>
            <person name="de Vries R.P."/>
            <person name="Igarashi K."/>
            <person name="Yadav J.S."/>
            <person name="Grigoriev I.V."/>
            <person name="Master E.R."/>
        </authorList>
    </citation>
    <scope>NUCLEOTIDE SEQUENCE [LARGE SCALE GENOMIC DNA]</scope>
    <source>
        <strain evidence="1 2">HHB-10118-sp</strain>
    </source>
</reference>
<organism evidence="1 2">
    <name type="scientific">Phanerochaete carnosa (strain HHB-10118-sp)</name>
    <name type="common">White-rot fungus</name>
    <name type="synonym">Peniophora carnosa</name>
    <dbReference type="NCBI Taxonomy" id="650164"/>
    <lineage>
        <taxon>Eukaryota</taxon>
        <taxon>Fungi</taxon>
        <taxon>Dikarya</taxon>
        <taxon>Basidiomycota</taxon>
        <taxon>Agaricomycotina</taxon>
        <taxon>Agaricomycetes</taxon>
        <taxon>Polyporales</taxon>
        <taxon>Phanerochaetaceae</taxon>
        <taxon>Phanerochaete</taxon>
    </lineage>
</organism>
<name>K5VE78_PHACS</name>
<keyword evidence="2" id="KW-1185">Reference proteome</keyword>